<dbReference type="EMBL" id="LOSJ02000002">
    <property type="protein sequence ID" value="PNM58258.1"/>
    <property type="molecule type" value="Genomic_DNA"/>
</dbReference>
<evidence type="ECO:0000256" key="1">
    <source>
        <dbReference type="ARBA" id="ARBA00022723"/>
    </source>
</evidence>
<dbReference type="Proteomes" id="UP000053748">
    <property type="component" value="Unassembled WGS sequence"/>
</dbReference>
<dbReference type="Gene3D" id="3.90.850.10">
    <property type="entry name" value="Fumarylacetoacetase-like, C-terminal domain"/>
    <property type="match status" value="1"/>
</dbReference>
<proteinExistence type="predicted"/>
<sequence>MNTQLQGKVVCVALNDAEQLQKMQATFEQAPYKALPTQPVLYFKPHNTWNQNQQPIAYPKGEELVVGASVALIMGERCCRVKAKSALDYVAGIALLHDFSLPETSYYRPDIKGKCLDNSATLSQAVMVSDIGDLSQQTVTTYINDRLAQSLPLSRLERSAEELIELISHIMTLEKGDVIAIGFAGERTKVALGDVVLSQLGESVMLKDQVKGEAA</sequence>
<keyword evidence="1" id="KW-0479">Metal-binding</keyword>
<evidence type="ECO:0000313" key="4">
    <source>
        <dbReference type="Proteomes" id="UP000053748"/>
    </source>
</evidence>
<keyword evidence="4" id="KW-1185">Reference proteome</keyword>
<name>A0A2J9V3A2_VIBMI</name>
<reference evidence="3" key="1">
    <citation type="submission" date="2017-12" db="EMBL/GenBank/DDBJ databases">
        <title>FDA dAtabase for Regulatory Grade micrObial Sequences (FDA-ARGOS): Supporting development and validation of Infectious Disease Dx tests.</title>
        <authorList>
            <person name="Hoffmann M."/>
            <person name="Allard M."/>
            <person name="Evans P."/>
            <person name="Brown E."/>
            <person name="Tallon L.J."/>
            <person name="Sadzewicz L."/>
            <person name="Sengamalay N."/>
            <person name="Ott S."/>
            <person name="Godinez A."/>
            <person name="Nagaraj S."/>
            <person name="Vavikolanu K."/>
            <person name="Aluvathingal J."/>
            <person name="Nadendla S."/>
            <person name="Hobson J."/>
            <person name="Sichtig H."/>
        </authorList>
    </citation>
    <scope>NUCLEOTIDE SEQUENCE [LARGE SCALE GENOMIC DNA]</scope>
    <source>
        <strain evidence="3">FDAARGOS_113</strain>
    </source>
</reference>
<evidence type="ECO:0000259" key="2">
    <source>
        <dbReference type="Pfam" id="PF01557"/>
    </source>
</evidence>
<comment type="caution">
    <text evidence="3">The sequence shown here is derived from an EMBL/GenBank/DDBJ whole genome shotgun (WGS) entry which is preliminary data.</text>
</comment>
<dbReference type="InterPro" id="IPR011234">
    <property type="entry name" value="Fumarylacetoacetase-like_C"/>
</dbReference>
<dbReference type="InterPro" id="IPR012686">
    <property type="entry name" value="HPA_isomer/decarb_N"/>
</dbReference>
<dbReference type="InterPro" id="IPR036663">
    <property type="entry name" value="Fumarylacetoacetase_C_sf"/>
</dbReference>
<dbReference type="PANTHER" id="PTHR11820:SF114">
    <property type="entry name" value="4-HYDROXYPHENYLACETATE CATABOLISM PROTEIN"/>
    <property type="match status" value="1"/>
</dbReference>
<dbReference type="NCBIfam" id="TIGR02305">
    <property type="entry name" value="HpaG-N-term"/>
    <property type="match status" value="1"/>
</dbReference>
<dbReference type="GO" id="GO:0046872">
    <property type="term" value="F:metal ion binding"/>
    <property type="evidence" value="ECO:0007669"/>
    <property type="project" value="UniProtKB-KW"/>
</dbReference>
<dbReference type="GO" id="GO:0018800">
    <property type="term" value="F:5-oxopent-3-ene-1,2,5-tricarboxylate decarboxylase activity"/>
    <property type="evidence" value="ECO:0007669"/>
    <property type="project" value="InterPro"/>
</dbReference>
<organism evidence="3 4">
    <name type="scientific">Vibrio mimicus</name>
    <dbReference type="NCBI Taxonomy" id="674"/>
    <lineage>
        <taxon>Bacteria</taxon>
        <taxon>Pseudomonadati</taxon>
        <taxon>Pseudomonadota</taxon>
        <taxon>Gammaproteobacteria</taxon>
        <taxon>Vibrionales</taxon>
        <taxon>Vibrionaceae</taxon>
        <taxon>Vibrio</taxon>
    </lineage>
</organism>
<dbReference type="STRING" id="674.VM_07770"/>
<dbReference type="SUPFAM" id="SSF56529">
    <property type="entry name" value="FAH"/>
    <property type="match status" value="1"/>
</dbReference>
<dbReference type="AlphaFoldDB" id="A0A2J9V3A2"/>
<feature type="domain" description="Fumarylacetoacetase-like C-terminal" evidence="2">
    <location>
        <begin position="8"/>
        <end position="200"/>
    </location>
</feature>
<gene>
    <name evidence="3" type="ORF">AL544_020490</name>
</gene>
<accession>A0A2J9V3A2</accession>
<dbReference type="GO" id="GO:0008704">
    <property type="term" value="F:5-carboxymethyl-2-hydroxymuconate delta-isomerase activity"/>
    <property type="evidence" value="ECO:0007669"/>
    <property type="project" value="InterPro"/>
</dbReference>
<dbReference type="Pfam" id="PF01557">
    <property type="entry name" value="FAA_hydrolase"/>
    <property type="match status" value="1"/>
</dbReference>
<evidence type="ECO:0000313" key="3">
    <source>
        <dbReference type="EMBL" id="PNM58258.1"/>
    </source>
</evidence>
<dbReference type="PANTHER" id="PTHR11820">
    <property type="entry name" value="ACYLPYRUVASE"/>
    <property type="match status" value="1"/>
</dbReference>
<dbReference type="RefSeq" id="WP_001095985.1">
    <property type="nucleotide sequence ID" value="NZ_CAWMSS010000001.1"/>
</dbReference>
<dbReference type="OrthoDB" id="9805307at2"/>
<protein>
    <submittedName>
        <fullName evidence="3">5-carboxymethyl-2-oxo-hex-3- ene-1,7-dioate decarboxylase</fullName>
    </submittedName>
</protein>